<protein>
    <recommendedName>
        <fullName evidence="2">Peptidase C14 caspase domain-containing protein</fullName>
    </recommendedName>
</protein>
<dbReference type="GO" id="GO:0005737">
    <property type="term" value="C:cytoplasm"/>
    <property type="evidence" value="ECO:0007669"/>
    <property type="project" value="TreeGrafter"/>
</dbReference>
<dbReference type="Gene3D" id="3.40.50.1460">
    <property type="match status" value="1"/>
</dbReference>
<dbReference type="InterPro" id="IPR050452">
    <property type="entry name" value="Metacaspase"/>
</dbReference>
<sequence length="656" mass="71832">MVRQIFALIIGVDNYESNDIWNLQSAAKDARKVEQWLVRDFQVPRSHVCRLLNSQATKRNIEDMFMSHLVNNPAIEPGDALIVYFAGHGSSICAPAGWFDQGRGDVPVLCPYDYDVKASARLTNAGISDRSLHAMLQDLAQVKGDNITLILDTCFSLPPSGDIEPKERHHIRFTPTRKAKPEDLLSGLWRSAIPHKAEPFAQRGFTGTTSSSHVVLAACGTGWAATERDEGGNFTCALLSMCESRPLHKLIYSDVPRELGPFMEDHQHAACAGANVDRLLFNGVPFAIDPQLVYAASHDDQIRVDAGAIHGVTVGTEFTLHSHNHKGSLNPSLGAFVVTEVSSTWCLAEPGSPTKHAPRGGWARIARWNNQTPFYVNVKPSFSSLCRRSRLVRKLPSKPADVSKKLGVKLARVDAAENADLTVRVRRSQGLSLERRDPLLAGNCATEVFVTANGTHAELRIVEAAARFHMHLYRNNPSRPLADLVSMELVRLDSSTWKPVSPDLLVNGRAELVDDHNSAIYAVVLHNRSDADLWPYLAYMDAGGYYNISMIYHPDPAAPIAPLRRRSSMVIGSGSTESEALSFALADGVDRGSGFLKLFLSTAYTTMTLLEQGPALTSVKHAAIPSKSSKLSKTELDDTMWDTLLASVTVVRAALC</sequence>
<keyword evidence="4" id="KW-1185">Reference proteome</keyword>
<dbReference type="Pfam" id="PF00656">
    <property type="entry name" value="Peptidase_C14"/>
    <property type="match status" value="1"/>
</dbReference>
<dbReference type="PANTHER" id="PTHR48104:SF30">
    <property type="entry name" value="METACASPASE-1"/>
    <property type="match status" value="1"/>
</dbReference>
<organism evidence="3 4">
    <name type="scientific">Trametes coccinea (strain BRFM310)</name>
    <name type="common">Pycnoporus coccineus</name>
    <dbReference type="NCBI Taxonomy" id="1353009"/>
    <lineage>
        <taxon>Eukaryota</taxon>
        <taxon>Fungi</taxon>
        <taxon>Dikarya</taxon>
        <taxon>Basidiomycota</taxon>
        <taxon>Agaricomycotina</taxon>
        <taxon>Agaricomycetes</taxon>
        <taxon>Polyporales</taxon>
        <taxon>Polyporaceae</taxon>
        <taxon>Trametes</taxon>
    </lineage>
</organism>
<proteinExistence type="inferred from homology"/>
<name>A0A1Y2J192_TRAC3</name>
<dbReference type="STRING" id="1353009.A0A1Y2J192"/>
<evidence type="ECO:0000256" key="1">
    <source>
        <dbReference type="ARBA" id="ARBA00009005"/>
    </source>
</evidence>
<dbReference type="AlphaFoldDB" id="A0A1Y2J192"/>
<dbReference type="GO" id="GO:0004197">
    <property type="term" value="F:cysteine-type endopeptidase activity"/>
    <property type="evidence" value="ECO:0007669"/>
    <property type="project" value="InterPro"/>
</dbReference>
<dbReference type="GO" id="GO:0006508">
    <property type="term" value="P:proteolysis"/>
    <property type="evidence" value="ECO:0007669"/>
    <property type="project" value="InterPro"/>
</dbReference>
<evidence type="ECO:0000313" key="4">
    <source>
        <dbReference type="Proteomes" id="UP000193067"/>
    </source>
</evidence>
<dbReference type="PANTHER" id="PTHR48104">
    <property type="entry name" value="METACASPASE-4"/>
    <property type="match status" value="1"/>
</dbReference>
<reference evidence="3 4" key="1">
    <citation type="journal article" date="2015" name="Biotechnol. Biofuels">
        <title>Enhanced degradation of softwood versus hardwood by the white-rot fungus Pycnoporus coccineus.</title>
        <authorList>
            <person name="Couturier M."/>
            <person name="Navarro D."/>
            <person name="Chevret D."/>
            <person name="Henrissat B."/>
            <person name="Piumi F."/>
            <person name="Ruiz-Duenas F.J."/>
            <person name="Martinez A.T."/>
            <person name="Grigoriev I.V."/>
            <person name="Riley R."/>
            <person name="Lipzen A."/>
            <person name="Berrin J.G."/>
            <person name="Master E.R."/>
            <person name="Rosso M.N."/>
        </authorList>
    </citation>
    <scope>NUCLEOTIDE SEQUENCE [LARGE SCALE GENOMIC DNA]</scope>
    <source>
        <strain evidence="3 4">BRFM310</strain>
    </source>
</reference>
<comment type="similarity">
    <text evidence="1">Belongs to the peptidase C14B family.</text>
</comment>
<dbReference type="InterPro" id="IPR011600">
    <property type="entry name" value="Pept_C14_caspase"/>
</dbReference>
<gene>
    <name evidence="3" type="ORF">PYCCODRAFT_1431266</name>
</gene>
<dbReference type="OrthoDB" id="3223806at2759"/>
<feature type="domain" description="Peptidase C14 caspase" evidence="2">
    <location>
        <begin position="6"/>
        <end position="244"/>
    </location>
</feature>
<evidence type="ECO:0000259" key="2">
    <source>
        <dbReference type="Pfam" id="PF00656"/>
    </source>
</evidence>
<dbReference type="Proteomes" id="UP000193067">
    <property type="component" value="Unassembled WGS sequence"/>
</dbReference>
<evidence type="ECO:0000313" key="3">
    <source>
        <dbReference type="EMBL" id="OSD07087.1"/>
    </source>
</evidence>
<dbReference type="EMBL" id="KZ084089">
    <property type="protein sequence ID" value="OSD07087.1"/>
    <property type="molecule type" value="Genomic_DNA"/>
</dbReference>
<accession>A0A1Y2J192</accession>